<dbReference type="Proteomes" id="UP000680206">
    <property type="component" value="Unassembled WGS sequence"/>
</dbReference>
<evidence type="ECO:0000313" key="3">
    <source>
        <dbReference type="Proteomes" id="UP000680206"/>
    </source>
</evidence>
<evidence type="ECO:0000256" key="1">
    <source>
        <dbReference type="SAM" id="MobiDB-lite"/>
    </source>
</evidence>
<protein>
    <submittedName>
        <fullName evidence="2">Uncharacterized protein</fullName>
    </submittedName>
</protein>
<accession>A0ABS3S7J3</accession>
<comment type="caution">
    <text evidence="2">The sequence shown here is derived from an EMBL/GenBank/DDBJ whole genome shotgun (WGS) entry which is preliminary data.</text>
</comment>
<name>A0ABS3S7J3_9ACTN</name>
<gene>
    <name evidence="2" type="ORF">J4709_46155</name>
</gene>
<organism evidence="2 3">
    <name type="scientific">Actinomadura violacea</name>
    <dbReference type="NCBI Taxonomy" id="2819934"/>
    <lineage>
        <taxon>Bacteria</taxon>
        <taxon>Bacillati</taxon>
        <taxon>Actinomycetota</taxon>
        <taxon>Actinomycetes</taxon>
        <taxon>Streptosporangiales</taxon>
        <taxon>Thermomonosporaceae</taxon>
        <taxon>Actinomadura</taxon>
    </lineage>
</organism>
<dbReference type="RefSeq" id="WP_208251837.1">
    <property type="nucleotide sequence ID" value="NZ_JAGEPF010000040.1"/>
</dbReference>
<proteinExistence type="predicted"/>
<feature type="compositionally biased region" description="Basic and acidic residues" evidence="1">
    <location>
        <begin position="21"/>
        <end position="32"/>
    </location>
</feature>
<dbReference type="EMBL" id="JAGEPF010000040">
    <property type="protein sequence ID" value="MBO2464974.1"/>
    <property type="molecule type" value="Genomic_DNA"/>
</dbReference>
<sequence>MTDDHLAEELARRAALDQEVLQRRSAEKESTRKSGAGGTGEWELVRQDNTEWLKAVIAEHGWPGRTLVGDHAAEAAWLLAQHSDQQPEFQRHCVRLLRQAVQEDQAPAWCLAYLDDRVRVAEGRTQLYGTQYRDGVPYPVEDPDGLDERRVAVGLEPHADYDRLMRKSG</sequence>
<keyword evidence="3" id="KW-1185">Reference proteome</keyword>
<reference evidence="2 3" key="1">
    <citation type="submission" date="2021-03" db="EMBL/GenBank/DDBJ databases">
        <title>Actinomadura violae sp. nov., isolated from lichen in Thailand.</title>
        <authorList>
            <person name="Kanchanasin P."/>
            <person name="Saeng-In P."/>
            <person name="Phongsopitanun W."/>
            <person name="Yuki M."/>
            <person name="Kudo T."/>
            <person name="Ohkuma M."/>
            <person name="Tanasupawat S."/>
        </authorList>
    </citation>
    <scope>NUCLEOTIDE SEQUENCE [LARGE SCALE GENOMIC DNA]</scope>
    <source>
        <strain evidence="2 3">LCR2-06</strain>
    </source>
</reference>
<dbReference type="InterPro" id="IPR046732">
    <property type="entry name" value="DUF6624"/>
</dbReference>
<dbReference type="Pfam" id="PF20329">
    <property type="entry name" value="DUF6624"/>
    <property type="match status" value="1"/>
</dbReference>
<evidence type="ECO:0000313" key="2">
    <source>
        <dbReference type="EMBL" id="MBO2464974.1"/>
    </source>
</evidence>
<feature type="region of interest" description="Disordered" evidence="1">
    <location>
        <begin position="21"/>
        <end position="41"/>
    </location>
</feature>